<name>A0ACB9Q6J2_BAUVA</name>
<sequence>MSNSENQKRLGRQKSRIQNRVGSDNRTNWMKSVKATLGSLNKKPIIGTVRRVPSSVRNSNNSAYDPSVISIGPIHYGKTELVAMEEHKWRYLRDLLARTNDAASVIEKCCNSILTLYVGVRSIYAKQLEYEAFELAEMMLLDGCFILELVVKDLNAEEDSMIQDKLPLVRRDLMLLENQLPFFIVEKLCSIIFSQTYLHIDHNDIAFHVLYFLRKGHDFHSKTLVDIGFRHILQIVHQSYSLPEKHGNDEKVKKLERCAMLLVGDGVEIEGIEDEDDWLKISVEGSKKKVLKIPQLHINEATESILRNLVAFEQCNIGCGYKFTSYVSFLKGLICSYSDVELLQQKKVIIDESDGKLDLLKMLHGLVVEVRCKASVMVMYAHNYKGRAYLGLDLPGPALIKAEPAAISLLRKIGKFCERIIVQIPGESFNWLLLFRFLS</sequence>
<accession>A0ACB9Q6J2</accession>
<dbReference type="Proteomes" id="UP000828941">
    <property type="component" value="Chromosome 1"/>
</dbReference>
<organism evidence="1 2">
    <name type="scientific">Bauhinia variegata</name>
    <name type="common">Purple orchid tree</name>
    <name type="synonym">Phanera variegata</name>
    <dbReference type="NCBI Taxonomy" id="167791"/>
    <lineage>
        <taxon>Eukaryota</taxon>
        <taxon>Viridiplantae</taxon>
        <taxon>Streptophyta</taxon>
        <taxon>Embryophyta</taxon>
        <taxon>Tracheophyta</taxon>
        <taxon>Spermatophyta</taxon>
        <taxon>Magnoliopsida</taxon>
        <taxon>eudicotyledons</taxon>
        <taxon>Gunneridae</taxon>
        <taxon>Pentapetalae</taxon>
        <taxon>rosids</taxon>
        <taxon>fabids</taxon>
        <taxon>Fabales</taxon>
        <taxon>Fabaceae</taxon>
        <taxon>Cercidoideae</taxon>
        <taxon>Cercideae</taxon>
        <taxon>Bauhiniinae</taxon>
        <taxon>Bauhinia</taxon>
    </lineage>
</organism>
<keyword evidence="2" id="KW-1185">Reference proteome</keyword>
<reference evidence="1 2" key="1">
    <citation type="journal article" date="2022" name="DNA Res.">
        <title>Chromosomal-level genome assembly of the orchid tree Bauhinia variegata (Leguminosae; Cercidoideae) supports the allotetraploid origin hypothesis of Bauhinia.</title>
        <authorList>
            <person name="Zhong Y."/>
            <person name="Chen Y."/>
            <person name="Zheng D."/>
            <person name="Pang J."/>
            <person name="Liu Y."/>
            <person name="Luo S."/>
            <person name="Meng S."/>
            <person name="Qian L."/>
            <person name="Wei D."/>
            <person name="Dai S."/>
            <person name="Zhou R."/>
        </authorList>
    </citation>
    <scope>NUCLEOTIDE SEQUENCE [LARGE SCALE GENOMIC DNA]</scope>
    <source>
        <strain evidence="1">BV-YZ2020</strain>
    </source>
</reference>
<dbReference type="EMBL" id="CM039426">
    <property type="protein sequence ID" value="KAI4356376.1"/>
    <property type="molecule type" value="Genomic_DNA"/>
</dbReference>
<proteinExistence type="predicted"/>
<protein>
    <submittedName>
        <fullName evidence="1">Uncharacterized protein</fullName>
    </submittedName>
</protein>
<comment type="caution">
    <text evidence="1">The sequence shown here is derived from an EMBL/GenBank/DDBJ whole genome shotgun (WGS) entry which is preliminary data.</text>
</comment>
<evidence type="ECO:0000313" key="1">
    <source>
        <dbReference type="EMBL" id="KAI4356376.1"/>
    </source>
</evidence>
<evidence type="ECO:0000313" key="2">
    <source>
        <dbReference type="Proteomes" id="UP000828941"/>
    </source>
</evidence>
<gene>
    <name evidence="1" type="ORF">L6164_000403</name>
</gene>